<keyword evidence="3" id="KW-1185">Reference proteome</keyword>
<dbReference type="Proteomes" id="UP001595379">
    <property type="component" value="Unassembled WGS sequence"/>
</dbReference>
<organism evidence="2 3">
    <name type="scientific">Hyphobacterium vulgare</name>
    <dbReference type="NCBI Taxonomy" id="1736751"/>
    <lineage>
        <taxon>Bacteria</taxon>
        <taxon>Pseudomonadati</taxon>
        <taxon>Pseudomonadota</taxon>
        <taxon>Alphaproteobacteria</taxon>
        <taxon>Maricaulales</taxon>
        <taxon>Maricaulaceae</taxon>
        <taxon>Hyphobacterium</taxon>
    </lineage>
</organism>
<evidence type="ECO:0000313" key="3">
    <source>
        <dbReference type="Proteomes" id="UP001595379"/>
    </source>
</evidence>
<accession>A0ABV7A1K0</accession>
<keyword evidence="1" id="KW-1133">Transmembrane helix</keyword>
<reference evidence="3" key="1">
    <citation type="journal article" date="2019" name="Int. J. Syst. Evol. Microbiol.">
        <title>The Global Catalogue of Microorganisms (GCM) 10K type strain sequencing project: providing services to taxonomists for standard genome sequencing and annotation.</title>
        <authorList>
            <consortium name="The Broad Institute Genomics Platform"/>
            <consortium name="The Broad Institute Genome Sequencing Center for Infectious Disease"/>
            <person name="Wu L."/>
            <person name="Ma J."/>
        </authorList>
    </citation>
    <scope>NUCLEOTIDE SEQUENCE [LARGE SCALE GENOMIC DNA]</scope>
    <source>
        <strain evidence="3">KCTC 52487</strain>
    </source>
</reference>
<evidence type="ECO:0000256" key="1">
    <source>
        <dbReference type="SAM" id="Phobius"/>
    </source>
</evidence>
<dbReference type="RefSeq" id="WP_343165806.1">
    <property type="nucleotide sequence ID" value="NZ_JBHRSV010000032.1"/>
</dbReference>
<name>A0ABV7A1K0_9PROT</name>
<feature type="transmembrane region" description="Helical" evidence="1">
    <location>
        <begin position="12"/>
        <end position="33"/>
    </location>
</feature>
<comment type="caution">
    <text evidence="2">The sequence shown here is derived from an EMBL/GenBank/DDBJ whole genome shotgun (WGS) entry which is preliminary data.</text>
</comment>
<protein>
    <recommendedName>
        <fullName evidence="4">ABC transporter permease</fullName>
    </recommendedName>
</protein>
<evidence type="ECO:0008006" key="4">
    <source>
        <dbReference type="Google" id="ProtNLM"/>
    </source>
</evidence>
<keyword evidence="1" id="KW-0472">Membrane</keyword>
<sequence length="110" mass="12386">MGMILGRVTSTSLTLFLAFILALAMLVFLGLYAPHVLNWVLNGAEMVEDWLTHTGLPNQYNNWVRLFLGDEQLTFLFFTIIARIVIAIVGTAFSAAMFPAKKPEYEKRFG</sequence>
<proteinExistence type="predicted"/>
<gene>
    <name evidence="2" type="ORF">ACFOOR_15245</name>
</gene>
<dbReference type="EMBL" id="JBHRSV010000032">
    <property type="protein sequence ID" value="MFC2927462.1"/>
    <property type="molecule type" value="Genomic_DNA"/>
</dbReference>
<feature type="transmembrane region" description="Helical" evidence="1">
    <location>
        <begin position="75"/>
        <end position="98"/>
    </location>
</feature>
<evidence type="ECO:0000313" key="2">
    <source>
        <dbReference type="EMBL" id="MFC2927462.1"/>
    </source>
</evidence>
<keyword evidence="1" id="KW-0812">Transmembrane</keyword>